<keyword evidence="10" id="KW-1185">Reference proteome</keyword>
<evidence type="ECO:0000259" key="8">
    <source>
        <dbReference type="Pfam" id="PF17851"/>
    </source>
</evidence>
<evidence type="ECO:0000313" key="9">
    <source>
        <dbReference type="EMBL" id="MCW6533396.1"/>
    </source>
</evidence>
<dbReference type="Proteomes" id="UP001165565">
    <property type="component" value="Unassembled WGS sequence"/>
</dbReference>
<protein>
    <submittedName>
        <fullName evidence="9">Glycoside hydrolase family 43 protein</fullName>
    </submittedName>
</protein>
<evidence type="ECO:0000256" key="1">
    <source>
        <dbReference type="ARBA" id="ARBA00009865"/>
    </source>
</evidence>
<evidence type="ECO:0000313" key="10">
    <source>
        <dbReference type="Proteomes" id="UP001165565"/>
    </source>
</evidence>
<dbReference type="InterPro" id="IPR013320">
    <property type="entry name" value="ConA-like_dom_sf"/>
</dbReference>
<feature type="site" description="Important for catalytic activity, responsible for pKa modulation of the active site Glu and correct orientation of both the proton donor and substrate" evidence="5">
    <location>
        <position position="166"/>
    </location>
</feature>
<evidence type="ECO:0000256" key="6">
    <source>
        <dbReference type="RuleBase" id="RU361187"/>
    </source>
</evidence>
<dbReference type="SUPFAM" id="SSF75005">
    <property type="entry name" value="Arabinanase/levansucrase/invertase"/>
    <property type="match status" value="1"/>
</dbReference>
<dbReference type="RefSeq" id="WP_265267430.1">
    <property type="nucleotide sequence ID" value="NZ_JANFAV010000001.1"/>
</dbReference>
<sequence length="550" mass="58988">MKRAWLIAALFGAAGAGPAAAQETAAPARFAWFDYRGEDGGPPSAGQYRNPILAGYYPDPSIVRVGRDYYLVNSTFAWFPGIPIWHSRDLVTWRQIGNAIDRQDQLDFAGITMSSGVFAPAISYHAGRFYIANTCVRCGGNFVITATDPAGPWSRPAWLPSVEGIDPSLFFDDNGQAWLVNNREPAGGSRYDGHRAIWIEEFDPKALAVKGNPKMIVDGGADPAARPIWIEGPHLIKRNGAYYLIAAEGGTSVNHSQVVFRADRIDGPYTPAPADVNPILTQRDLPPGRPDPVSAAGHADLVELPDGRWQAVFLATRPYAEDYYNIGRETWLLPAAWEGGWPRILPHGATAPRIVTRPLPAAGEAPPQTGSLTAHDEFDGSALPLNWMTMRGAKVTVAGGELRLSPGDRLGASGKPAFAARRQQHIVATAETELRAPPAPNSSAGLAALQNDDYFLTIAAVARDGRLFIRAARRAGPKEPEAGVTLAERAIAATGPIRFRISARAGRYDLAYALNGHWTTLAGDVDGTNLSTATAGGFVGTMIGPFAERN</sequence>
<evidence type="ECO:0000256" key="5">
    <source>
        <dbReference type="PIRSR" id="PIRSR606710-2"/>
    </source>
</evidence>
<dbReference type="InterPro" id="IPR041542">
    <property type="entry name" value="GH43_C2"/>
</dbReference>
<dbReference type="PANTHER" id="PTHR42812:SF12">
    <property type="entry name" value="BETA-XYLOSIDASE-RELATED"/>
    <property type="match status" value="1"/>
</dbReference>
<organism evidence="9 10">
    <name type="scientific">Sphingomonas lycopersici</name>
    <dbReference type="NCBI Taxonomy" id="2951807"/>
    <lineage>
        <taxon>Bacteria</taxon>
        <taxon>Pseudomonadati</taxon>
        <taxon>Pseudomonadota</taxon>
        <taxon>Alphaproteobacteria</taxon>
        <taxon>Sphingomonadales</taxon>
        <taxon>Sphingomonadaceae</taxon>
        <taxon>Sphingomonas</taxon>
    </lineage>
</organism>
<evidence type="ECO:0000256" key="7">
    <source>
        <dbReference type="SAM" id="SignalP"/>
    </source>
</evidence>
<gene>
    <name evidence="9" type="ORF">NEE01_01220</name>
</gene>
<dbReference type="Pfam" id="PF04616">
    <property type="entry name" value="Glyco_hydro_43"/>
    <property type="match status" value="1"/>
</dbReference>
<evidence type="ECO:0000256" key="4">
    <source>
        <dbReference type="PIRSR" id="PIRSR606710-1"/>
    </source>
</evidence>
<keyword evidence="7" id="KW-0732">Signal</keyword>
<dbReference type="SUPFAM" id="SSF49899">
    <property type="entry name" value="Concanavalin A-like lectins/glucanases"/>
    <property type="match status" value="1"/>
</dbReference>
<proteinExistence type="inferred from homology"/>
<dbReference type="PANTHER" id="PTHR42812">
    <property type="entry name" value="BETA-XYLOSIDASE"/>
    <property type="match status" value="1"/>
</dbReference>
<comment type="caution">
    <text evidence="9">The sequence shown here is derived from an EMBL/GenBank/DDBJ whole genome shotgun (WGS) entry which is preliminary data.</text>
</comment>
<evidence type="ECO:0000256" key="3">
    <source>
        <dbReference type="ARBA" id="ARBA00023295"/>
    </source>
</evidence>
<dbReference type="GO" id="GO:0005975">
    <property type="term" value="P:carbohydrate metabolic process"/>
    <property type="evidence" value="ECO:0007669"/>
    <property type="project" value="InterPro"/>
</dbReference>
<keyword evidence="2 6" id="KW-0378">Hydrolase</keyword>
<feature type="signal peptide" evidence="7">
    <location>
        <begin position="1"/>
        <end position="21"/>
    </location>
</feature>
<dbReference type="Pfam" id="PF17851">
    <property type="entry name" value="GH43_C2"/>
    <property type="match status" value="1"/>
</dbReference>
<dbReference type="Gene3D" id="2.60.120.200">
    <property type="match status" value="1"/>
</dbReference>
<dbReference type="InterPro" id="IPR006710">
    <property type="entry name" value="Glyco_hydro_43"/>
</dbReference>
<feature type="active site" description="Proton acceptor" evidence="4">
    <location>
        <position position="59"/>
    </location>
</feature>
<dbReference type="InterPro" id="IPR051795">
    <property type="entry name" value="Glycosyl_Hydrlase_43"/>
</dbReference>
<dbReference type="Gene3D" id="2.115.10.20">
    <property type="entry name" value="Glycosyl hydrolase domain, family 43"/>
    <property type="match status" value="1"/>
</dbReference>
<dbReference type="EMBL" id="JANFAV010000001">
    <property type="protein sequence ID" value="MCW6533396.1"/>
    <property type="molecule type" value="Genomic_DNA"/>
</dbReference>
<reference evidence="9" key="1">
    <citation type="submission" date="2022-06" db="EMBL/GenBank/DDBJ databases">
        <title>Sphingomonas sp. nov. isolated from rhizosphere soil of tomato.</title>
        <authorList>
            <person name="Dong H."/>
            <person name="Gao R."/>
        </authorList>
    </citation>
    <scope>NUCLEOTIDE SEQUENCE</scope>
    <source>
        <strain evidence="9">MMSM24</strain>
    </source>
</reference>
<dbReference type="InterPro" id="IPR023296">
    <property type="entry name" value="Glyco_hydro_beta-prop_sf"/>
</dbReference>
<feature type="chain" id="PRO_5041276112" evidence="7">
    <location>
        <begin position="22"/>
        <end position="550"/>
    </location>
</feature>
<feature type="active site" description="Proton donor" evidence="4">
    <location>
        <position position="231"/>
    </location>
</feature>
<feature type="domain" description="Beta-xylosidase C-terminal Concanavalin A-like" evidence="8">
    <location>
        <begin position="376"/>
        <end position="549"/>
    </location>
</feature>
<dbReference type="GO" id="GO:0004553">
    <property type="term" value="F:hydrolase activity, hydrolyzing O-glycosyl compounds"/>
    <property type="evidence" value="ECO:0007669"/>
    <property type="project" value="InterPro"/>
</dbReference>
<keyword evidence="3 6" id="KW-0326">Glycosidase</keyword>
<dbReference type="AlphaFoldDB" id="A0AA41ZB14"/>
<evidence type="ECO:0000256" key="2">
    <source>
        <dbReference type="ARBA" id="ARBA00022801"/>
    </source>
</evidence>
<accession>A0AA41ZB14</accession>
<name>A0AA41ZB14_9SPHN</name>
<comment type="similarity">
    <text evidence="1 6">Belongs to the glycosyl hydrolase 43 family.</text>
</comment>
<dbReference type="CDD" id="cd18617">
    <property type="entry name" value="GH43_XynB-like"/>
    <property type="match status" value="1"/>
</dbReference>